<gene>
    <name evidence="6" type="ORF">FHS44_004557</name>
</gene>
<dbReference type="SUPFAM" id="SSF52540">
    <property type="entry name" value="P-loop containing nucleoside triphosphate hydrolases"/>
    <property type="match status" value="1"/>
</dbReference>
<name>A0A7W7QPZ6_9ACTN</name>
<dbReference type="EMBL" id="JACHJP010000004">
    <property type="protein sequence ID" value="MBB4917449.1"/>
    <property type="molecule type" value="Genomic_DNA"/>
</dbReference>
<evidence type="ECO:0000313" key="6">
    <source>
        <dbReference type="EMBL" id="MBB4917449.1"/>
    </source>
</evidence>
<evidence type="ECO:0000256" key="4">
    <source>
        <dbReference type="SAM" id="Coils"/>
    </source>
</evidence>
<dbReference type="Proteomes" id="UP000552644">
    <property type="component" value="Unassembled WGS sequence"/>
</dbReference>
<comment type="similarity">
    <text evidence="1">Belongs to the SMC family. SbcC subfamily.</text>
</comment>
<comment type="subunit">
    <text evidence="2">Heterodimer of SbcC and SbcD.</text>
</comment>
<evidence type="ECO:0000256" key="1">
    <source>
        <dbReference type="ARBA" id="ARBA00006930"/>
    </source>
</evidence>
<dbReference type="PANTHER" id="PTHR32114:SF2">
    <property type="entry name" value="ABC TRANSPORTER ABCH.3"/>
    <property type="match status" value="1"/>
</dbReference>
<dbReference type="RefSeq" id="WP_184717662.1">
    <property type="nucleotide sequence ID" value="NZ_JACHJP010000004.1"/>
</dbReference>
<evidence type="ECO:0000256" key="2">
    <source>
        <dbReference type="ARBA" id="ARBA00011322"/>
    </source>
</evidence>
<dbReference type="InterPro" id="IPR017599">
    <property type="entry name" value="DNA_S_DndD"/>
</dbReference>
<proteinExistence type="inferred from homology"/>
<evidence type="ECO:0000259" key="5">
    <source>
        <dbReference type="Pfam" id="PF13476"/>
    </source>
</evidence>
<evidence type="ECO:0000313" key="7">
    <source>
        <dbReference type="Proteomes" id="UP000552644"/>
    </source>
</evidence>
<dbReference type="Pfam" id="PF13476">
    <property type="entry name" value="AAA_23"/>
    <property type="match status" value="1"/>
</dbReference>
<protein>
    <recommendedName>
        <fullName evidence="3">Nuclease SbcCD subunit C</fullName>
    </recommendedName>
</protein>
<dbReference type="InterPro" id="IPR038729">
    <property type="entry name" value="Rad50/SbcC_AAA"/>
</dbReference>
<keyword evidence="7" id="KW-1185">Reference proteome</keyword>
<dbReference type="InterPro" id="IPR027417">
    <property type="entry name" value="P-loop_NTPase"/>
</dbReference>
<comment type="caution">
    <text evidence="6">The sequence shown here is derived from an EMBL/GenBank/DDBJ whole genome shotgun (WGS) entry which is preliminary data.</text>
</comment>
<feature type="coiled-coil region" evidence="4">
    <location>
        <begin position="256"/>
        <end position="315"/>
    </location>
</feature>
<feature type="coiled-coil region" evidence="4">
    <location>
        <begin position="393"/>
        <end position="450"/>
    </location>
</feature>
<keyword evidence="4" id="KW-0175">Coiled coil</keyword>
<dbReference type="NCBIfam" id="TIGR03185">
    <property type="entry name" value="DNA_S_dndD"/>
    <property type="match status" value="1"/>
</dbReference>
<dbReference type="Gene3D" id="3.40.50.300">
    <property type="entry name" value="P-loop containing nucleotide triphosphate hydrolases"/>
    <property type="match status" value="2"/>
</dbReference>
<dbReference type="GO" id="GO:0006302">
    <property type="term" value="P:double-strand break repair"/>
    <property type="evidence" value="ECO:0007669"/>
    <property type="project" value="InterPro"/>
</dbReference>
<organism evidence="6 7">
    <name type="scientific">Streptosporangium saharense</name>
    <dbReference type="NCBI Taxonomy" id="1706840"/>
    <lineage>
        <taxon>Bacteria</taxon>
        <taxon>Bacillati</taxon>
        <taxon>Actinomycetota</taxon>
        <taxon>Actinomycetes</taxon>
        <taxon>Streptosporangiales</taxon>
        <taxon>Streptosporangiaceae</taxon>
        <taxon>Streptosporangium</taxon>
    </lineage>
</organism>
<evidence type="ECO:0000256" key="3">
    <source>
        <dbReference type="ARBA" id="ARBA00013368"/>
    </source>
</evidence>
<accession>A0A7W7QPZ6</accession>
<reference evidence="6 7" key="1">
    <citation type="submission" date="2020-08" db="EMBL/GenBank/DDBJ databases">
        <title>Genomic Encyclopedia of Type Strains, Phase III (KMG-III): the genomes of soil and plant-associated and newly described type strains.</title>
        <authorList>
            <person name="Whitman W."/>
        </authorList>
    </citation>
    <scope>NUCLEOTIDE SEQUENCE [LARGE SCALE GENOMIC DNA]</scope>
    <source>
        <strain evidence="6 7">CECT 8840</strain>
    </source>
</reference>
<feature type="domain" description="Rad50/SbcC-type AAA" evidence="5">
    <location>
        <begin position="5"/>
        <end position="279"/>
    </location>
</feature>
<dbReference type="GO" id="GO:0016887">
    <property type="term" value="F:ATP hydrolysis activity"/>
    <property type="evidence" value="ECO:0007669"/>
    <property type="project" value="InterPro"/>
</dbReference>
<sequence>MLLHEITLENVGAYKGKQRINLEVREGRPIILIGGLNGCGKTTLLDAIQHTLYGSRARCSGRGTRSYDAYLRETINREASPKDARITLRFSTTVEGEQRHYRVVRAWQVRGKSVREFLNVFINGELDLVVSESWADYIEDLLPLEVASLFFFDGEKIESLADPERAAPVIESAVHSLLGVNTVEQLRTDLLALQRRQKVSDEDQQALEQIKLIEQQISEADQACADSLQCVASAQASLDVAEAALVVAEDAFATKGGNLYQRRAELEAEKKLLEEQLQGMQDNLANHVAAGPLPLLLLSSQLEQIKKQAEREEAAAQAGQVLETLATRDQQLLDFLNQLVGSEPTAEAEKYLVADRLQRAAEADTPRFLELSRSAAQQLASLDQILDKEHSNALALVDEVTRLRERLNTVERQLAAVPDEQMILSLIKQLEAARLQVAGLKADLGRAREAHATADNDRKQLVTSREHAYKKRASGLAKAEHVARIITYADRVRTTLQQFGDALLRRHINALEVAVLDSFTRLMRKSGLVQDLRIDTDKFTLTLIGADGEALDPTRLSAGERQLLAVSLLWGLARVAGNRLPTVIDTPLGRLDSRHRQNLVERYFPQAGDQVLLLSTDEEIDEYLLSRLKPAIAQTYTLVHDDQTFTTTIEHGYWWQSGAPHVA</sequence>
<dbReference type="PANTHER" id="PTHR32114">
    <property type="entry name" value="ABC TRANSPORTER ABCH.3"/>
    <property type="match status" value="1"/>
</dbReference>
<dbReference type="AlphaFoldDB" id="A0A7W7QPZ6"/>